<feature type="region of interest" description="Disordered" evidence="2">
    <location>
        <begin position="891"/>
        <end position="949"/>
    </location>
</feature>
<proteinExistence type="predicted"/>
<dbReference type="Proteomes" id="UP000018201">
    <property type="component" value="Unassembled WGS sequence"/>
</dbReference>
<reference evidence="3" key="1">
    <citation type="submission" date="2013-10" db="EMBL/GenBank/DDBJ databases">
        <title>Genomic analysis of the causative agents of coccidiosis in chickens.</title>
        <authorList>
            <person name="Reid A.J."/>
            <person name="Blake D."/>
            <person name="Billington K."/>
            <person name="Browne H."/>
            <person name="Dunn M."/>
            <person name="Hung S."/>
            <person name="Kawahara F."/>
            <person name="Miranda-Saavedra D."/>
            <person name="Mourier T."/>
            <person name="Nagra H."/>
            <person name="Otto T.D."/>
            <person name="Rawlings N."/>
            <person name="Sanchez A."/>
            <person name="Sanders M."/>
            <person name="Subramaniam C."/>
            <person name="Tay Y."/>
            <person name="Dear P."/>
            <person name="Doerig C."/>
            <person name="Gruber A."/>
            <person name="Parkinson J."/>
            <person name="Shirley M."/>
            <person name="Wan K.L."/>
            <person name="Berriman M."/>
            <person name="Tomley F."/>
            <person name="Pain A."/>
        </authorList>
    </citation>
    <scope>NUCLEOTIDE SEQUENCE [LARGE SCALE GENOMIC DNA]</scope>
    <source>
        <strain evidence="3">Houghton</strain>
    </source>
</reference>
<reference evidence="3" key="2">
    <citation type="submission" date="2013-10" db="EMBL/GenBank/DDBJ databases">
        <authorList>
            <person name="Aslett M."/>
        </authorList>
    </citation>
    <scope>NUCLEOTIDE SEQUENCE [LARGE SCALE GENOMIC DNA]</scope>
    <source>
        <strain evidence="3">Houghton</strain>
    </source>
</reference>
<dbReference type="OrthoDB" id="10568314at2759"/>
<evidence type="ECO:0000313" key="4">
    <source>
        <dbReference type="Proteomes" id="UP000018201"/>
    </source>
</evidence>
<name>U6G8N8_9EIME</name>
<feature type="compositionally biased region" description="Polar residues" evidence="2">
    <location>
        <begin position="7"/>
        <end position="28"/>
    </location>
</feature>
<protein>
    <submittedName>
        <fullName evidence="3">Uncharacterized protein</fullName>
    </submittedName>
</protein>
<dbReference type="AlphaFoldDB" id="U6G8N8"/>
<organism evidence="3 4">
    <name type="scientific">Eimeria praecox</name>
    <dbReference type="NCBI Taxonomy" id="51316"/>
    <lineage>
        <taxon>Eukaryota</taxon>
        <taxon>Sar</taxon>
        <taxon>Alveolata</taxon>
        <taxon>Apicomplexa</taxon>
        <taxon>Conoidasida</taxon>
        <taxon>Coccidia</taxon>
        <taxon>Eucoccidiorida</taxon>
        <taxon>Eimeriorina</taxon>
        <taxon>Eimeriidae</taxon>
        <taxon>Eimeria</taxon>
    </lineage>
</organism>
<gene>
    <name evidence="3" type="ORF">EPH_0006520</name>
</gene>
<feature type="region of interest" description="Disordered" evidence="2">
    <location>
        <begin position="264"/>
        <end position="285"/>
    </location>
</feature>
<evidence type="ECO:0000256" key="2">
    <source>
        <dbReference type="SAM" id="MobiDB-lite"/>
    </source>
</evidence>
<evidence type="ECO:0000256" key="1">
    <source>
        <dbReference type="SAM" id="Coils"/>
    </source>
</evidence>
<feature type="region of interest" description="Disordered" evidence="2">
    <location>
        <begin position="961"/>
        <end position="983"/>
    </location>
</feature>
<sequence length="1165" mass="127045">MEAQKAPSGSTEDQSYQKSGDSSVKISSCLSPLEDASASHFTQGEDWFPPSQWPSSGSSSGNSTGRSCHYFKTHEPSVSLEVPPTCGKNSSELLRKALPRGGYESRQSRLPGETALESGKAVSQDAGRISALPLLGEACSPRASTNASALGVDGIACRETHVLQHSIGSPTIRNGAKASLVCGPLSVQQTLTERQLDIDKRMLELRQQNRRRLHRRQQEAREQQLERMKEHRAALLARRERIRLASLWKERGMAAAARPSTLLKGNRTVERLPSDASQPTENESRSADELLAALVISESISLQSELGSCGDGVNADLAKMETYPQSNFHVRGHLPVYGTLSTIVATAQPAACASSYCQQPKAFSFKGAPKSVRKAAGEPITASRGTSIPEAINKLEQTTCAHPDSLRRCELRNRLVSSQKVRQQFKGTLPSSHSSSEAACCRERTSLLVPRFPAKPEMKQVAAGRERSSVMHHGEHKSNFLIKQECEHKRDMSCRIRPVVVVADKDLKKQVDAELKQHQQYSLAKKECRRRAADLPEVLSSFSGPFVRHSASNCRLPATKSKVAQEDEDSDMANPAHPSAPKVVEVANTGRPKECATAPASSEESAHMKSRSHQSSEEIDDINDAALPAPTERLTPCRLDNLANKKLEATSYAPFNRLEGAAKTQPGGQQLVRICRDVRCEKAQSKHTIVNAGSSGSWKAPYKSSQPYGGNSTLVTNQRSSLAKGDRCIVGLPSSHDESDCSSAATKPQGGEIEKDAVNAPTEYLHDECKQHMPSTGVHCELTGDENPTISAVWALQQEEVQEEKRLLLLEMSHHAIEKQAETRRKERNLKSQLLAQHLPMGRRSSPEISGGYCRPLHRGQPFPEAGPLVVNSVNESVMPEVEYYTAQNSDDAGACRDVPARNHSSVPAPKEERSQNAVAPTQHTQSSQHPRGGPAFRSIKASSKTVPKPKLRTFPALKKFLESPKQTEASGGDGGKLHGGQQEQLQSDILLKQQQSLFSQLLGQYILAERDSTEPPPITQAAVLSAGDCSPSCGLRKKLDTCLQVRAIQRRTVLQALRHLLLFSAKGTHCNTEKKGNLIGQEANPSPQGVQNQEIIRRAYQQQASTEQACHAAPAAIERIIPEGAKTRSRLLRSSSTISSCVTGLPSRFPNGGNLEQQHRNRLP</sequence>
<keyword evidence="1" id="KW-0175">Coiled coil</keyword>
<feature type="coiled-coil region" evidence="1">
    <location>
        <begin position="203"/>
        <end position="234"/>
    </location>
</feature>
<dbReference type="VEuPathDB" id="ToxoDB:EPH_0006520"/>
<keyword evidence="4" id="KW-1185">Reference proteome</keyword>
<feature type="compositionally biased region" description="Low complexity" evidence="2">
    <location>
        <begin position="49"/>
        <end position="67"/>
    </location>
</feature>
<evidence type="ECO:0000313" key="3">
    <source>
        <dbReference type="EMBL" id="CDI75882.1"/>
    </source>
</evidence>
<feature type="region of interest" description="Disordered" evidence="2">
    <location>
        <begin position="40"/>
        <end position="67"/>
    </location>
</feature>
<feature type="region of interest" description="Disordered" evidence="2">
    <location>
        <begin position="99"/>
        <end position="121"/>
    </location>
</feature>
<feature type="compositionally biased region" description="Polar residues" evidence="2">
    <location>
        <begin position="916"/>
        <end position="930"/>
    </location>
</feature>
<feature type="region of interest" description="Disordered" evidence="2">
    <location>
        <begin position="1144"/>
        <end position="1165"/>
    </location>
</feature>
<accession>U6G8N8</accession>
<dbReference type="EMBL" id="HG691193">
    <property type="protein sequence ID" value="CDI75882.1"/>
    <property type="molecule type" value="Genomic_DNA"/>
</dbReference>
<feature type="region of interest" description="Disordered" evidence="2">
    <location>
        <begin position="1"/>
        <end position="28"/>
    </location>
</feature>
<feature type="region of interest" description="Disordered" evidence="2">
    <location>
        <begin position="558"/>
        <end position="619"/>
    </location>
</feature>